<comment type="caution">
    <text evidence="1">The sequence shown here is derived from an EMBL/GenBank/DDBJ whole genome shotgun (WGS) entry which is preliminary data.</text>
</comment>
<dbReference type="EMBL" id="JALLPJ020000577">
    <property type="protein sequence ID" value="KAL3788179.1"/>
    <property type="molecule type" value="Genomic_DNA"/>
</dbReference>
<keyword evidence="2" id="KW-1185">Reference proteome</keyword>
<reference evidence="1 2" key="1">
    <citation type="submission" date="2024-10" db="EMBL/GenBank/DDBJ databases">
        <title>Updated reference genomes for cyclostephanoid diatoms.</title>
        <authorList>
            <person name="Roberts W.R."/>
            <person name="Alverson A.J."/>
        </authorList>
    </citation>
    <scope>NUCLEOTIDE SEQUENCE [LARGE SCALE GENOMIC DNA]</scope>
    <source>
        <strain evidence="1 2">AJA010-31</strain>
    </source>
</reference>
<gene>
    <name evidence="1" type="ORF">ACHAWO_011760</name>
</gene>
<organism evidence="1 2">
    <name type="scientific">Cyclotella atomus</name>
    <dbReference type="NCBI Taxonomy" id="382360"/>
    <lineage>
        <taxon>Eukaryota</taxon>
        <taxon>Sar</taxon>
        <taxon>Stramenopiles</taxon>
        <taxon>Ochrophyta</taxon>
        <taxon>Bacillariophyta</taxon>
        <taxon>Coscinodiscophyceae</taxon>
        <taxon>Thalassiosirophycidae</taxon>
        <taxon>Stephanodiscales</taxon>
        <taxon>Stephanodiscaceae</taxon>
        <taxon>Cyclotella</taxon>
    </lineage>
</organism>
<sequence>MDESTAVGVDVHVSKQPHETAVYGQWRDRSEIVTRYIHFYNFRDSVPDDQHIDLPPSGFSSTHAIGDTVFCKVHNYNKYNEMCSDDIIYTETEDDYDNVVISDLVLGDAI</sequence>
<accession>A0ABD3PKL7</accession>
<name>A0ABD3PKL7_9STRA</name>
<evidence type="ECO:0000313" key="2">
    <source>
        <dbReference type="Proteomes" id="UP001530400"/>
    </source>
</evidence>
<dbReference type="Proteomes" id="UP001530400">
    <property type="component" value="Unassembled WGS sequence"/>
</dbReference>
<dbReference type="AlphaFoldDB" id="A0ABD3PKL7"/>
<protein>
    <recommendedName>
        <fullName evidence="3">BAH domain-containing protein</fullName>
    </recommendedName>
</protein>
<proteinExistence type="predicted"/>
<evidence type="ECO:0000313" key="1">
    <source>
        <dbReference type="EMBL" id="KAL3788179.1"/>
    </source>
</evidence>
<evidence type="ECO:0008006" key="3">
    <source>
        <dbReference type="Google" id="ProtNLM"/>
    </source>
</evidence>